<dbReference type="RefSeq" id="WP_159794523.1">
    <property type="nucleotide sequence ID" value="NZ_WTYM01000038.1"/>
</dbReference>
<proteinExistence type="predicted"/>
<reference evidence="4 5" key="1">
    <citation type="submission" date="2019-12" db="EMBL/GenBank/DDBJ databases">
        <title>Genomic-based taxomic classification of the family Erythrobacteraceae.</title>
        <authorList>
            <person name="Xu L."/>
        </authorList>
    </citation>
    <scope>NUCLEOTIDE SEQUENCE [LARGE SCALE GENOMIC DNA]</scope>
    <source>
        <strain evidence="4 5">MCCC 1K01500</strain>
    </source>
</reference>
<feature type="domain" description="N-acetyltransferase" evidence="3">
    <location>
        <begin position="4"/>
        <end position="145"/>
    </location>
</feature>
<dbReference type="PANTHER" id="PTHR43877:SF1">
    <property type="entry name" value="ACETYLTRANSFERASE"/>
    <property type="match status" value="1"/>
</dbReference>
<sequence length="145" mass="15781">MGESLIRHAAPGDSPALARLLVQLGYEVTADEVAARLPQMTEEGRAVFVAERDGRVVGCLSTSLMRVIHRPAPVGRISMMVVEDRMRGLGIGAELVAAAERHLLDAGCQVIEVTSALARERAHAFYEKVGYEKTSVRLSRELGRE</sequence>
<comment type="caution">
    <text evidence="4">The sequence shown here is derived from an EMBL/GenBank/DDBJ whole genome shotgun (WGS) entry which is preliminary data.</text>
</comment>
<keyword evidence="5" id="KW-1185">Reference proteome</keyword>
<dbReference type="AlphaFoldDB" id="A0A6I4SV45"/>
<dbReference type="CDD" id="cd04301">
    <property type="entry name" value="NAT_SF"/>
    <property type="match status" value="1"/>
</dbReference>
<evidence type="ECO:0000256" key="1">
    <source>
        <dbReference type="ARBA" id="ARBA00022679"/>
    </source>
</evidence>
<dbReference type="PROSITE" id="PS51186">
    <property type="entry name" value="GNAT"/>
    <property type="match status" value="1"/>
</dbReference>
<evidence type="ECO:0000256" key="2">
    <source>
        <dbReference type="ARBA" id="ARBA00023315"/>
    </source>
</evidence>
<dbReference type="GO" id="GO:0016747">
    <property type="term" value="F:acyltransferase activity, transferring groups other than amino-acyl groups"/>
    <property type="evidence" value="ECO:0007669"/>
    <property type="project" value="InterPro"/>
</dbReference>
<keyword evidence="2" id="KW-0012">Acyltransferase</keyword>
<name>A0A6I4SV45_9SPHN</name>
<evidence type="ECO:0000313" key="4">
    <source>
        <dbReference type="EMBL" id="MXO59771.1"/>
    </source>
</evidence>
<dbReference type="InterPro" id="IPR050832">
    <property type="entry name" value="Bact_Acetyltransf"/>
</dbReference>
<dbReference type="InterPro" id="IPR000182">
    <property type="entry name" value="GNAT_dom"/>
</dbReference>
<dbReference type="PANTHER" id="PTHR43877">
    <property type="entry name" value="AMINOALKYLPHOSPHONATE N-ACETYLTRANSFERASE-RELATED-RELATED"/>
    <property type="match status" value="1"/>
</dbReference>
<accession>A0A6I4SV45</accession>
<protein>
    <submittedName>
        <fullName evidence="4">GNAT family N-acetyltransferase</fullName>
    </submittedName>
</protein>
<dbReference type="SUPFAM" id="SSF55729">
    <property type="entry name" value="Acyl-CoA N-acyltransferases (Nat)"/>
    <property type="match status" value="1"/>
</dbReference>
<dbReference type="Pfam" id="PF00583">
    <property type="entry name" value="Acetyltransf_1"/>
    <property type="match status" value="1"/>
</dbReference>
<dbReference type="Gene3D" id="3.40.630.30">
    <property type="match status" value="1"/>
</dbReference>
<dbReference type="InterPro" id="IPR016181">
    <property type="entry name" value="Acyl_CoA_acyltransferase"/>
</dbReference>
<evidence type="ECO:0000313" key="5">
    <source>
        <dbReference type="Proteomes" id="UP000433652"/>
    </source>
</evidence>
<dbReference type="Proteomes" id="UP000433652">
    <property type="component" value="Unassembled WGS sequence"/>
</dbReference>
<keyword evidence="1 4" id="KW-0808">Transferase</keyword>
<evidence type="ECO:0000259" key="3">
    <source>
        <dbReference type="PROSITE" id="PS51186"/>
    </source>
</evidence>
<dbReference type="OrthoDB" id="119501at2"/>
<dbReference type="EMBL" id="WTYM01000038">
    <property type="protein sequence ID" value="MXO59771.1"/>
    <property type="molecule type" value="Genomic_DNA"/>
</dbReference>
<organism evidence="4 5">
    <name type="scientific">Croceibacterium salegens</name>
    <dbReference type="NCBI Taxonomy" id="1737568"/>
    <lineage>
        <taxon>Bacteria</taxon>
        <taxon>Pseudomonadati</taxon>
        <taxon>Pseudomonadota</taxon>
        <taxon>Alphaproteobacteria</taxon>
        <taxon>Sphingomonadales</taxon>
        <taxon>Erythrobacteraceae</taxon>
        <taxon>Croceibacterium</taxon>
    </lineage>
</organism>
<gene>
    <name evidence="4" type="ORF">GRI89_09490</name>
</gene>